<dbReference type="AlphaFoldDB" id="A0A6I5RTE6"/>
<keyword evidence="1" id="KW-1133">Transmembrane helix</keyword>
<reference evidence="2 3" key="1">
    <citation type="submission" date="2020-02" db="EMBL/GenBank/DDBJ databases">
        <title>Broccoli isolated Pseudomonas sp.</title>
        <authorList>
            <person name="Fujikawa T."/>
            <person name="Sawada H."/>
        </authorList>
    </citation>
    <scope>NUCLEOTIDE SEQUENCE [LARGE SCALE GENOMIC DNA]</scope>
    <source>
        <strain evidence="2 3">JCM 32154</strain>
    </source>
</reference>
<feature type="transmembrane region" description="Helical" evidence="1">
    <location>
        <begin position="55"/>
        <end position="76"/>
    </location>
</feature>
<organism evidence="2 3">
    <name type="scientific">Pseudomonas laurentiana</name>
    <dbReference type="NCBI Taxonomy" id="2364649"/>
    <lineage>
        <taxon>Bacteria</taxon>
        <taxon>Pseudomonadati</taxon>
        <taxon>Pseudomonadota</taxon>
        <taxon>Gammaproteobacteria</taxon>
        <taxon>Pseudomonadales</taxon>
        <taxon>Pseudomonadaceae</taxon>
        <taxon>Pseudomonas</taxon>
    </lineage>
</organism>
<protein>
    <submittedName>
        <fullName evidence="2">Uncharacterized protein</fullName>
    </submittedName>
</protein>
<evidence type="ECO:0000256" key="1">
    <source>
        <dbReference type="SAM" id="Phobius"/>
    </source>
</evidence>
<dbReference type="EMBL" id="JAAHBT010000234">
    <property type="protein sequence ID" value="NES11317.1"/>
    <property type="molecule type" value="Genomic_DNA"/>
</dbReference>
<proteinExistence type="predicted"/>
<evidence type="ECO:0000313" key="2">
    <source>
        <dbReference type="EMBL" id="NES11317.1"/>
    </source>
</evidence>
<dbReference type="RefSeq" id="WP_163938850.1">
    <property type="nucleotide sequence ID" value="NZ_BMQU01000003.1"/>
</dbReference>
<gene>
    <name evidence="2" type="ORF">G3O07_18745</name>
</gene>
<keyword evidence="3" id="KW-1185">Reference proteome</keyword>
<keyword evidence="1" id="KW-0812">Transmembrane</keyword>
<accession>A0A6I5RTE6</accession>
<evidence type="ECO:0000313" key="3">
    <source>
        <dbReference type="Proteomes" id="UP000471751"/>
    </source>
</evidence>
<feature type="transmembrane region" description="Helical" evidence="1">
    <location>
        <begin position="88"/>
        <end position="109"/>
    </location>
</feature>
<feature type="transmembrane region" description="Helical" evidence="1">
    <location>
        <begin position="116"/>
        <end position="139"/>
    </location>
</feature>
<feature type="transmembrane region" description="Helical" evidence="1">
    <location>
        <begin position="6"/>
        <end position="34"/>
    </location>
</feature>
<sequence>MAADYNWSLIVGGVLSLVAATLHVVAIFMGPVGYRLFGAGERFVSAAERGKIHPPLITLGIALVLVSWAAYALSGAGVMSPLPLLRPALVAITLVYLLRGLVGPFFLVGTGRSTQFIAISSAICTLFGLVHLVGVMQIWS</sequence>
<name>A0A6I5RTE6_9PSED</name>
<dbReference type="Proteomes" id="UP000471751">
    <property type="component" value="Unassembled WGS sequence"/>
</dbReference>
<comment type="caution">
    <text evidence="2">The sequence shown here is derived from an EMBL/GenBank/DDBJ whole genome shotgun (WGS) entry which is preliminary data.</text>
</comment>
<keyword evidence="1" id="KW-0472">Membrane</keyword>